<feature type="region of interest" description="Disordered" evidence="1">
    <location>
        <begin position="16"/>
        <end position="40"/>
    </location>
</feature>
<reference evidence="3" key="1">
    <citation type="submission" date="2022-11" db="EMBL/GenBank/DDBJ databases">
        <authorList>
            <person name="Petersen C."/>
        </authorList>
    </citation>
    <scope>NUCLEOTIDE SEQUENCE</scope>
    <source>
        <strain evidence="3">IBT 30069</strain>
    </source>
</reference>
<sequence length="392" mass="44416">MSLFWRATTHTFSGTGNREIPKYWPPSQFEQDPSNIPDDKSYNTHYDPSTAANKEGVYHMYEDANSKERSAAEPVPIPRFVTKRYIPTHTIGKEGSQGPGMTLLVLPGMGVPKEMFEPMLEKLLSLLKESVVQVDEIWSLDMPFSGETALVNPVGYMYAYLPLLASQELPDELVPRHPSSNGEEPVRKNIHVISHSLGAQCAMLAAAHSPGIFSSLSVMDPAMIPAGKPLKMLSTLPNDVYLVDIKERYPDQDSLIADLMSSKRTRGWDELSVRTFAERAFVSDSNCGIRLAGNPRLQWALYYDKETPTQCYDRLTDIRVPFNAIMPTRPFAVPPEQFKADIARMPQRTKVTWISRVTHQLPYERPDECMKIVSSWLQDMSREKNHREQARL</sequence>
<keyword evidence="3" id="KW-0378">Hydrolase</keyword>
<dbReference type="SUPFAM" id="SSF53474">
    <property type="entry name" value="alpha/beta-Hydrolases"/>
    <property type="match status" value="1"/>
</dbReference>
<feature type="domain" description="AB hydrolase-1" evidence="2">
    <location>
        <begin position="103"/>
        <end position="369"/>
    </location>
</feature>
<proteinExistence type="predicted"/>
<dbReference type="AlphaFoldDB" id="A0A9W9EKR7"/>
<dbReference type="InterPro" id="IPR000073">
    <property type="entry name" value="AB_hydrolase_1"/>
</dbReference>
<protein>
    <submittedName>
        <fullName evidence="3">Alpha/Beta hydrolase protein</fullName>
    </submittedName>
</protein>
<name>A0A9W9EKR7_9EURO</name>
<dbReference type="GO" id="GO:0016787">
    <property type="term" value="F:hydrolase activity"/>
    <property type="evidence" value="ECO:0007669"/>
    <property type="project" value="UniProtKB-KW"/>
</dbReference>
<accession>A0A9W9EKR7</accession>
<evidence type="ECO:0000313" key="4">
    <source>
        <dbReference type="Proteomes" id="UP001149165"/>
    </source>
</evidence>
<dbReference type="Pfam" id="PF12697">
    <property type="entry name" value="Abhydrolase_6"/>
    <property type="match status" value="1"/>
</dbReference>
<dbReference type="GO" id="GO:0017000">
    <property type="term" value="P:antibiotic biosynthetic process"/>
    <property type="evidence" value="ECO:0007669"/>
    <property type="project" value="UniProtKB-ARBA"/>
</dbReference>
<gene>
    <name evidence="3" type="ORF">N7456_013073</name>
</gene>
<dbReference type="Gene3D" id="3.40.50.1820">
    <property type="entry name" value="alpha/beta hydrolase"/>
    <property type="match status" value="1"/>
</dbReference>
<comment type="caution">
    <text evidence="3">The sequence shown here is derived from an EMBL/GenBank/DDBJ whole genome shotgun (WGS) entry which is preliminary data.</text>
</comment>
<evidence type="ECO:0000313" key="3">
    <source>
        <dbReference type="EMBL" id="KAJ5083646.1"/>
    </source>
</evidence>
<dbReference type="Proteomes" id="UP001149165">
    <property type="component" value="Unassembled WGS sequence"/>
</dbReference>
<evidence type="ECO:0000256" key="1">
    <source>
        <dbReference type="SAM" id="MobiDB-lite"/>
    </source>
</evidence>
<dbReference type="EMBL" id="JAPQKH010000008">
    <property type="protein sequence ID" value="KAJ5083646.1"/>
    <property type="molecule type" value="Genomic_DNA"/>
</dbReference>
<reference evidence="3" key="2">
    <citation type="journal article" date="2023" name="IMA Fungus">
        <title>Comparative genomic study of the Penicillium genus elucidates a diverse pangenome and 15 lateral gene transfer events.</title>
        <authorList>
            <person name="Petersen C."/>
            <person name="Sorensen T."/>
            <person name="Nielsen M.R."/>
            <person name="Sondergaard T.E."/>
            <person name="Sorensen J.L."/>
            <person name="Fitzpatrick D.A."/>
            <person name="Frisvad J.C."/>
            <person name="Nielsen K.L."/>
        </authorList>
    </citation>
    <scope>NUCLEOTIDE SEQUENCE</scope>
    <source>
        <strain evidence="3">IBT 30069</strain>
    </source>
</reference>
<keyword evidence="4" id="KW-1185">Reference proteome</keyword>
<organism evidence="3 4">
    <name type="scientific">Penicillium angulare</name>
    <dbReference type="NCBI Taxonomy" id="116970"/>
    <lineage>
        <taxon>Eukaryota</taxon>
        <taxon>Fungi</taxon>
        <taxon>Dikarya</taxon>
        <taxon>Ascomycota</taxon>
        <taxon>Pezizomycotina</taxon>
        <taxon>Eurotiomycetes</taxon>
        <taxon>Eurotiomycetidae</taxon>
        <taxon>Eurotiales</taxon>
        <taxon>Aspergillaceae</taxon>
        <taxon>Penicillium</taxon>
    </lineage>
</organism>
<dbReference type="OrthoDB" id="94039at2759"/>
<evidence type="ECO:0000259" key="2">
    <source>
        <dbReference type="Pfam" id="PF12697"/>
    </source>
</evidence>
<dbReference type="GO" id="GO:0072330">
    <property type="term" value="P:monocarboxylic acid biosynthetic process"/>
    <property type="evidence" value="ECO:0007669"/>
    <property type="project" value="UniProtKB-ARBA"/>
</dbReference>
<dbReference type="InterPro" id="IPR029058">
    <property type="entry name" value="AB_hydrolase_fold"/>
</dbReference>